<dbReference type="InterPro" id="IPR029045">
    <property type="entry name" value="ClpP/crotonase-like_dom_sf"/>
</dbReference>
<dbReference type="RefSeq" id="WP_012634184.1">
    <property type="nucleotide sequence ID" value="NC_011891.1"/>
</dbReference>
<feature type="chain" id="PRO_5002872672" evidence="1">
    <location>
        <begin position="22"/>
        <end position="613"/>
    </location>
</feature>
<dbReference type="PANTHER" id="PTHR32060:SF22">
    <property type="entry name" value="CARBOXYL-TERMINAL-PROCESSING PEPTIDASE 3, CHLOROPLASTIC"/>
    <property type="match status" value="1"/>
</dbReference>
<dbReference type="Proteomes" id="UP000007089">
    <property type="component" value="Chromosome"/>
</dbReference>
<keyword evidence="4" id="KW-1185">Reference proteome</keyword>
<evidence type="ECO:0000313" key="3">
    <source>
        <dbReference type="EMBL" id="ACL66463.1"/>
    </source>
</evidence>
<feature type="domain" description="Tail specific protease" evidence="2">
    <location>
        <begin position="365"/>
        <end position="524"/>
    </location>
</feature>
<dbReference type="AlphaFoldDB" id="B8JG60"/>
<dbReference type="Pfam" id="PF03572">
    <property type="entry name" value="Peptidase_S41"/>
    <property type="match status" value="1"/>
</dbReference>
<name>B8JG60_ANAD2</name>
<gene>
    <name evidence="3" type="ordered locus">A2cp1_3128</name>
</gene>
<accession>B8JG60</accession>
<evidence type="ECO:0000256" key="1">
    <source>
        <dbReference type="SAM" id="SignalP"/>
    </source>
</evidence>
<dbReference type="GO" id="GO:0004175">
    <property type="term" value="F:endopeptidase activity"/>
    <property type="evidence" value="ECO:0007669"/>
    <property type="project" value="TreeGrafter"/>
</dbReference>
<organism evidence="3 4">
    <name type="scientific">Anaeromyxobacter dehalogenans (strain ATCC BAA-258 / DSM 21875 / 2CP-1)</name>
    <dbReference type="NCBI Taxonomy" id="455488"/>
    <lineage>
        <taxon>Bacteria</taxon>
        <taxon>Pseudomonadati</taxon>
        <taxon>Myxococcota</taxon>
        <taxon>Myxococcia</taxon>
        <taxon>Myxococcales</taxon>
        <taxon>Cystobacterineae</taxon>
        <taxon>Anaeromyxobacteraceae</taxon>
        <taxon>Anaeromyxobacter</taxon>
    </lineage>
</organism>
<dbReference type="HOGENOM" id="CLU_445271_0_0_7"/>
<dbReference type="PANTHER" id="PTHR32060">
    <property type="entry name" value="TAIL-SPECIFIC PROTEASE"/>
    <property type="match status" value="1"/>
</dbReference>
<protein>
    <submittedName>
        <fullName evidence="3">Peptidase S41</fullName>
    </submittedName>
</protein>
<dbReference type="EMBL" id="CP001359">
    <property type="protein sequence ID" value="ACL66463.1"/>
    <property type="molecule type" value="Genomic_DNA"/>
</dbReference>
<dbReference type="GO" id="GO:0006508">
    <property type="term" value="P:proteolysis"/>
    <property type="evidence" value="ECO:0007669"/>
    <property type="project" value="InterPro"/>
</dbReference>
<reference evidence="3" key="1">
    <citation type="submission" date="2009-01" db="EMBL/GenBank/DDBJ databases">
        <title>Complete sequence of Anaeromyxobacter dehalogenans 2CP-1.</title>
        <authorList>
            <consortium name="US DOE Joint Genome Institute"/>
            <person name="Lucas S."/>
            <person name="Copeland A."/>
            <person name="Lapidus A."/>
            <person name="Glavina del Rio T."/>
            <person name="Dalin E."/>
            <person name="Tice H."/>
            <person name="Bruce D."/>
            <person name="Goodwin L."/>
            <person name="Pitluck S."/>
            <person name="Saunders E."/>
            <person name="Brettin T."/>
            <person name="Detter J.C."/>
            <person name="Han C."/>
            <person name="Larimer F."/>
            <person name="Land M."/>
            <person name="Hauser L."/>
            <person name="Kyrpides N."/>
            <person name="Ovchinnikova G."/>
            <person name="Beliaev A.S."/>
            <person name="Richardson P."/>
        </authorList>
    </citation>
    <scope>NUCLEOTIDE SEQUENCE</scope>
    <source>
        <strain evidence="3">2CP-1</strain>
    </source>
</reference>
<evidence type="ECO:0000313" key="4">
    <source>
        <dbReference type="Proteomes" id="UP000007089"/>
    </source>
</evidence>
<dbReference type="GO" id="GO:0008236">
    <property type="term" value="F:serine-type peptidase activity"/>
    <property type="evidence" value="ECO:0007669"/>
    <property type="project" value="InterPro"/>
</dbReference>
<sequence length="613" mass="63576">MRPVLLLPLAALLALASPLPAANASAAAPAPGSAACDAAPEPAPAACDGEGPLCPAAERARIACELRQAIEARYVFLTTKPFTLAAAGRPAFEPRAHLEACVEGERAVAVERDPLRFYDRMRRCVAGFEDGHLLLRVPSGAPQVALGVGLRLASDGRVYVASRSPALRQALASAGFDDPGALLAPGTRVVAIDGRPVREAMDVLAAHLPGSSAAARDERAVDALTRRDFLHPDRATAALTVIARGARRTVRLPWWASPGAERGALGRALLARTGIRTAGLGEAAAALVDGGDPAGGVRRTDSIFAPDEAAALRTYTGDGGGPAVRLGEVPGPAGQPVCYAQLLSLHTEALSADGERRPFTEVLGEFLRACDARGADLVLDLRQNGGGYLSHSTALARMLLPAGASSPGGALVLRATEFNEGVYRERAPMLGGAPAVGVRSRSEPERVLESIRGARKAGDDFTPALLEPPLRPDPAEGGFRGRVVALTSPSCMSACERLAGLLRGGGRAVLVGGPTEGAGGSQQEAKGLAARWTDSRGRLSVSIPNAAMGVQPPGGAGEQASADDFFAALALENRPVAPDRRYATTRADLVEHGRGWREQAWAALEHERPLGRP</sequence>
<evidence type="ECO:0000259" key="2">
    <source>
        <dbReference type="Pfam" id="PF03572"/>
    </source>
</evidence>
<feature type="signal peptide" evidence="1">
    <location>
        <begin position="1"/>
        <end position="21"/>
    </location>
</feature>
<proteinExistence type="predicted"/>
<dbReference type="Gene3D" id="3.90.226.10">
    <property type="entry name" value="2-enoyl-CoA Hydratase, Chain A, domain 1"/>
    <property type="match status" value="1"/>
</dbReference>
<dbReference type="InterPro" id="IPR005151">
    <property type="entry name" value="Tail-specific_protease"/>
</dbReference>
<keyword evidence="1" id="KW-0732">Signal</keyword>
<dbReference type="SUPFAM" id="SSF52096">
    <property type="entry name" value="ClpP/crotonase"/>
    <property type="match status" value="1"/>
</dbReference>
<dbReference type="KEGG" id="acp:A2cp1_3128"/>